<dbReference type="InterPro" id="IPR027417">
    <property type="entry name" value="P-loop_NTPase"/>
</dbReference>
<dbReference type="RefSeq" id="WP_342074916.1">
    <property type="nucleotide sequence ID" value="NZ_CP151764.2"/>
</dbReference>
<evidence type="ECO:0000313" key="2">
    <source>
        <dbReference type="Proteomes" id="UP001470809"/>
    </source>
</evidence>
<dbReference type="KEGG" id="yrh:AABB31_00115"/>
<name>A0AAN0M5P0_9RHOB</name>
<dbReference type="SUPFAM" id="SSF52540">
    <property type="entry name" value="P-loop containing nucleoside triphosphate hydrolases"/>
    <property type="match status" value="1"/>
</dbReference>
<accession>A0AAN0M5P0</accession>
<dbReference type="EMBL" id="CP151764">
    <property type="protein sequence ID" value="WZU65571.1"/>
    <property type="molecule type" value="Genomic_DNA"/>
</dbReference>
<keyword evidence="2" id="KW-1185">Reference proteome</keyword>
<gene>
    <name evidence="1" type="ORF">AABB31_00115</name>
</gene>
<dbReference type="AlphaFoldDB" id="A0AAN0M5P0"/>
<evidence type="ECO:0000313" key="1">
    <source>
        <dbReference type="EMBL" id="WZU65571.1"/>
    </source>
</evidence>
<protein>
    <submittedName>
        <fullName evidence="1">AAA family ATPase</fullName>
    </submittedName>
</protein>
<proteinExistence type="predicted"/>
<keyword evidence="1" id="KW-0614">Plasmid</keyword>
<reference evidence="1" key="1">
    <citation type="submission" date="2024-08" db="EMBL/GenBank/DDBJ databases">
        <title>Phylogenomic analyses of a clade within the roseobacter group suggest taxonomic reassignments of species of the genera Aestuariivita, Citreicella, Loktanella, Nautella, Pelagibaca, Ruegeria, Thalassobius, Thiobacimonas and Tropicibacter, and the proposal o.</title>
        <authorList>
            <person name="Jeon C.O."/>
        </authorList>
    </citation>
    <scope>NUCLEOTIDE SEQUENCE</scope>
    <source>
        <strain evidence="1">SS1-5</strain>
        <plasmid evidence="1">pSS1-5</plasmid>
    </source>
</reference>
<dbReference type="Pfam" id="PF13671">
    <property type="entry name" value="AAA_33"/>
    <property type="match status" value="1"/>
</dbReference>
<sequence length="164" mass="18052">MKASGPTLHLLCGKVAAGKSTLAANLAAAENAVLITEDTWLAALFADDLQKPQDYLRCTAKLRRAMAPHIVALLDAGISVVLDFQANTMESRTWMRHLLSQTDADHQMHVLMSPDKVCLARLRSRNASGQHPFTVTEEQFHQISAYFVPPTPEEGFKVLCHDEG</sequence>
<organism evidence="1 2">
    <name type="scientific">Yoonia rhodophyticola</name>
    <dbReference type="NCBI Taxonomy" id="3137370"/>
    <lineage>
        <taxon>Bacteria</taxon>
        <taxon>Pseudomonadati</taxon>
        <taxon>Pseudomonadota</taxon>
        <taxon>Alphaproteobacteria</taxon>
        <taxon>Rhodobacterales</taxon>
        <taxon>Paracoccaceae</taxon>
        <taxon>Yoonia</taxon>
    </lineage>
</organism>
<dbReference type="Proteomes" id="UP001470809">
    <property type="component" value="Plasmid pSS1-5"/>
</dbReference>
<geneLocation type="plasmid" evidence="1 2">
    <name>pSS1-5</name>
</geneLocation>
<dbReference type="Gene3D" id="3.40.50.300">
    <property type="entry name" value="P-loop containing nucleotide triphosphate hydrolases"/>
    <property type="match status" value="1"/>
</dbReference>